<evidence type="ECO:0000313" key="1">
    <source>
        <dbReference type="EMBL" id="MFD0920021.1"/>
    </source>
</evidence>
<sequence length="273" mass="30136">MDRDFGAGWVPEGIDTTKASPARVYDYGLGGSHNFAVDRRVHEEFRRISPTAAQSAWDNRAFLRRAVRFCQQQGIAQFLDLGSGVPTVGNVHEIAQQHDLAARVVYVDIDPVAVAHSRRLLAGDDRATALRADMRDPESILGHPDTRRLLGFDRPVAVLMVAVAHYLTDDDGPAAILDRYRSVMAPGSLLVFSHITNEDFPEEIRRGEEIFNAHLAEPMTARNRARISALLDDFDLVEPGLTYPALWRPDGPLPAGQDPRRSACLAAVGRPRA</sequence>
<comment type="caution">
    <text evidence="1">The sequence shown here is derived from an EMBL/GenBank/DDBJ whole genome shotgun (WGS) entry which is preliminary data.</text>
</comment>
<dbReference type="InterPro" id="IPR006764">
    <property type="entry name" value="SAM_dep_MeTrfase_SAV2177_type"/>
</dbReference>
<dbReference type="PIRSF" id="PIRSF017393">
    <property type="entry name" value="MTase_SAV2177"/>
    <property type="match status" value="1"/>
</dbReference>
<dbReference type="SUPFAM" id="SSF53335">
    <property type="entry name" value="S-adenosyl-L-methionine-dependent methyltransferases"/>
    <property type="match status" value="1"/>
</dbReference>
<dbReference type="Pfam" id="PF04672">
    <property type="entry name" value="Methyltransf_19"/>
    <property type="match status" value="1"/>
</dbReference>
<name>A0ABW3FTI1_9PSEU</name>
<keyword evidence="1" id="KW-0489">Methyltransferase</keyword>
<dbReference type="EC" id="2.1.1.-" evidence="1"/>
<dbReference type="EMBL" id="JBHTIW010000005">
    <property type="protein sequence ID" value="MFD0920021.1"/>
    <property type="molecule type" value="Genomic_DNA"/>
</dbReference>
<reference evidence="2" key="1">
    <citation type="journal article" date="2019" name="Int. J. Syst. Evol. Microbiol.">
        <title>The Global Catalogue of Microorganisms (GCM) 10K type strain sequencing project: providing services to taxonomists for standard genome sequencing and annotation.</title>
        <authorList>
            <consortium name="The Broad Institute Genomics Platform"/>
            <consortium name="The Broad Institute Genome Sequencing Center for Infectious Disease"/>
            <person name="Wu L."/>
            <person name="Ma J."/>
        </authorList>
    </citation>
    <scope>NUCLEOTIDE SEQUENCE [LARGE SCALE GENOMIC DNA]</scope>
    <source>
        <strain evidence="2">CCUG 56401</strain>
    </source>
</reference>
<dbReference type="RefSeq" id="WP_263247489.1">
    <property type="nucleotide sequence ID" value="NZ_BAABLT010000008.1"/>
</dbReference>
<dbReference type="InterPro" id="IPR029063">
    <property type="entry name" value="SAM-dependent_MTases_sf"/>
</dbReference>
<keyword evidence="1" id="KW-0808">Transferase</keyword>
<organism evidence="1 2">
    <name type="scientific">Saccharopolyspora rosea</name>
    <dbReference type="NCBI Taxonomy" id="524884"/>
    <lineage>
        <taxon>Bacteria</taxon>
        <taxon>Bacillati</taxon>
        <taxon>Actinomycetota</taxon>
        <taxon>Actinomycetes</taxon>
        <taxon>Pseudonocardiales</taxon>
        <taxon>Pseudonocardiaceae</taxon>
        <taxon>Saccharopolyspora</taxon>
    </lineage>
</organism>
<accession>A0ABW3FTI1</accession>
<dbReference type="Proteomes" id="UP001597018">
    <property type="component" value="Unassembled WGS sequence"/>
</dbReference>
<protein>
    <submittedName>
        <fullName evidence="1">SAM-dependent methyltransferase</fullName>
        <ecNumber evidence="1">2.1.1.-</ecNumber>
    </submittedName>
</protein>
<gene>
    <name evidence="1" type="ORF">ACFQ16_09735</name>
</gene>
<dbReference type="Gene3D" id="3.40.50.150">
    <property type="entry name" value="Vaccinia Virus protein VP39"/>
    <property type="match status" value="1"/>
</dbReference>
<evidence type="ECO:0000313" key="2">
    <source>
        <dbReference type="Proteomes" id="UP001597018"/>
    </source>
</evidence>
<proteinExistence type="predicted"/>
<keyword evidence="2" id="KW-1185">Reference proteome</keyword>
<dbReference type="GO" id="GO:0008168">
    <property type="term" value="F:methyltransferase activity"/>
    <property type="evidence" value="ECO:0007669"/>
    <property type="project" value="UniProtKB-KW"/>
</dbReference>
<dbReference type="CDD" id="cd02440">
    <property type="entry name" value="AdoMet_MTases"/>
    <property type="match status" value="1"/>
</dbReference>
<dbReference type="GO" id="GO:0032259">
    <property type="term" value="P:methylation"/>
    <property type="evidence" value="ECO:0007669"/>
    <property type="project" value="UniProtKB-KW"/>
</dbReference>